<dbReference type="InterPro" id="IPR023210">
    <property type="entry name" value="NADP_OxRdtase_dom"/>
</dbReference>
<dbReference type="RefSeq" id="WP_118125834.1">
    <property type="nucleotide sequence ID" value="NZ_QRUN01000008.1"/>
</dbReference>
<name>A0A3R6AHH3_9FIRM</name>
<evidence type="ECO:0000259" key="7">
    <source>
        <dbReference type="Pfam" id="PF00248"/>
    </source>
</evidence>
<dbReference type="PRINTS" id="PR00069">
    <property type="entry name" value="ALDKETRDTASE"/>
</dbReference>
<feature type="site" description="Lowers pKa of active site Tyr" evidence="6">
    <location>
        <position position="74"/>
    </location>
</feature>
<evidence type="ECO:0000256" key="2">
    <source>
        <dbReference type="ARBA" id="ARBA00022857"/>
    </source>
</evidence>
<organism evidence="8 9">
    <name type="scientific">Roseburia inulinivorans</name>
    <dbReference type="NCBI Taxonomy" id="360807"/>
    <lineage>
        <taxon>Bacteria</taxon>
        <taxon>Bacillati</taxon>
        <taxon>Bacillota</taxon>
        <taxon>Clostridia</taxon>
        <taxon>Lachnospirales</taxon>
        <taxon>Lachnospiraceae</taxon>
        <taxon>Roseburia</taxon>
    </lineage>
</organism>
<comment type="similarity">
    <text evidence="1">Belongs to the aldo/keto reductase family.</text>
</comment>
<dbReference type="PROSITE" id="PS00798">
    <property type="entry name" value="ALDOKETO_REDUCTASE_1"/>
    <property type="match status" value="1"/>
</dbReference>
<dbReference type="EMBL" id="QRUN01000008">
    <property type="protein sequence ID" value="RGR68738.1"/>
    <property type="molecule type" value="Genomic_DNA"/>
</dbReference>
<dbReference type="InterPro" id="IPR020471">
    <property type="entry name" value="AKR"/>
</dbReference>
<keyword evidence="3" id="KW-0560">Oxidoreductase</keyword>
<dbReference type="PIRSF" id="PIRSF000097">
    <property type="entry name" value="AKR"/>
    <property type="match status" value="1"/>
</dbReference>
<feature type="binding site" evidence="5">
    <location>
        <position position="107"/>
    </location>
    <ligand>
        <name>substrate</name>
    </ligand>
</feature>
<dbReference type="AlphaFoldDB" id="A0A3R6AHH3"/>
<dbReference type="InterPro" id="IPR018170">
    <property type="entry name" value="Aldo/ket_reductase_CS"/>
</dbReference>
<dbReference type="PANTHER" id="PTHR43827">
    <property type="entry name" value="2,5-DIKETO-D-GLUCONIC ACID REDUCTASE"/>
    <property type="match status" value="1"/>
</dbReference>
<dbReference type="Pfam" id="PF00248">
    <property type="entry name" value="Aldo_ket_red"/>
    <property type="match status" value="1"/>
</dbReference>
<feature type="active site" description="Proton donor" evidence="4">
    <location>
        <position position="49"/>
    </location>
</feature>
<gene>
    <name evidence="8" type="ORF">DWY29_07620</name>
</gene>
<evidence type="ECO:0000256" key="3">
    <source>
        <dbReference type="ARBA" id="ARBA00023002"/>
    </source>
</evidence>
<protein>
    <submittedName>
        <fullName evidence="8">Aldo/keto reductase</fullName>
    </submittedName>
</protein>
<dbReference type="CDD" id="cd19071">
    <property type="entry name" value="AKR_AKR1-5-like"/>
    <property type="match status" value="1"/>
</dbReference>
<dbReference type="GO" id="GO:0016616">
    <property type="term" value="F:oxidoreductase activity, acting on the CH-OH group of donors, NAD or NADP as acceptor"/>
    <property type="evidence" value="ECO:0007669"/>
    <property type="project" value="UniProtKB-ARBA"/>
</dbReference>
<dbReference type="Gene3D" id="3.20.20.100">
    <property type="entry name" value="NADP-dependent oxidoreductase domain"/>
    <property type="match status" value="1"/>
</dbReference>
<evidence type="ECO:0000313" key="8">
    <source>
        <dbReference type="EMBL" id="RGR68738.1"/>
    </source>
</evidence>
<evidence type="ECO:0000256" key="1">
    <source>
        <dbReference type="ARBA" id="ARBA00007905"/>
    </source>
</evidence>
<proteinExistence type="inferred from homology"/>
<evidence type="ECO:0000256" key="4">
    <source>
        <dbReference type="PIRSR" id="PIRSR000097-1"/>
    </source>
</evidence>
<dbReference type="FunFam" id="3.20.20.100:FF:000015">
    <property type="entry name" value="Oxidoreductase, aldo/keto reductase family"/>
    <property type="match status" value="1"/>
</dbReference>
<dbReference type="Proteomes" id="UP000285820">
    <property type="component" value="Unassembled WGS sequence"/>
</dbReference>
<dbReference type="SUPFAM" id="SSF51430">
    <property type="entry name" value="NAD(P)-linked oxidoreductase"/>
    <property type="match status" value="1"/>
</dbReference>
<evidence type="ECO:0000256" key="5">
    <source>
        <dbReference type="PIRSR" id="PIRSR000097-2"/>
    </source>
</evidence>
<dbReference type="PROSITE" id="PS00063">
    <property type="entry name" value="ALDOKETO_REDUCTASE_3"/>
    <property type="match status" value="1"/>
</dbReference>
<dbReference type="PROSITE" id="PS00062">
    <property type="entry name" value="ALDOKETO_REDUCTASE_2"/>
    <property type="match status" value="1"/>
</dbReference>
<comment type="caution">
    <text evidence="8">The sequence shown here is derived from an EMBL/GenBank/DDBJ whole genome shotgun (WGS) entry which is preliminary data.</text>
</comment>
<reference evidence="8 9" key="1">
    <citation type="submission" date="2018-08" db="EMBL/GenBank/DDBJ databases">
        <title>A genome reference for cultivated species of the human gut microbiota.</title>
        <authorList>
            <person name="Zou Y."/>
            <person name="Xue W."/>
            <person name="Luo G."/>
        </authorList>
    </citation>
    <scope>NUCLEOTIDE SEQUENCE [LARGE SCALE GENOMIC DNA]</scope>
    <source>
        <strain evidence="8 9">AF24-4</strain>
    </source>
</reference>
<evidence type="ECO:0000256" key="6">
    <source>
        <dbReference type="PIRSR" id="PIRSR000097-3"/>
    </source>
</evidence>
<keyword evidence="2" id="KW-0521">NADP</keyword>
<feature type="domain" description="NADP-dependent oxidoreductase" evidence="7">
    <location>
        <begin position="15"/>
        <end position="264"/>
    </location>
</feature>
<sequence length="281" mass="31897">MNQVKLINGVELPQIGLGTWQITDRSQMVEVVSNAYDVGYRLFDTAAAYSNEIALSKAITEKGIAREAYILSDKVWNTSRGYRAVQEACHKSLKKFKTDYFDLYLIHWPASMKLYPDWEEINEDTWRGMEQLYKDGLAKAIGVCNFKIHHLESLKKTAEIMPMVDQVELHPGLNQNELLEYCKVNDIVVEASSPLGNGQILNNENLQMIAENKKKTVAQVCLRWGLQKGSILIPKTTNVGRMQENFDIFNFSLDKKEMDAIDKISYCGGIGIDSDEVEEFG</sequence>
<dbReference type="InterPro" id="IPR036812">
    <property type="entry name" value="NAD(P)_OxRdtase_dom_sf"/>
</dbReference>
<evidence type="ECO:0000313" key="9">
    <source>
        <dbReference type="Proteomes" id="UP000285820"/>
    </source>
</evidence>
<dbReference type="PANTHER" id="PTHR43827:SF3">
    <property type="entry name" value="NADP-DEPENDENT OXIDOREDUCTASE DOMAIN-CONTAINING PROTEIN"/>
    <property type="match status" value="1"/>
</dbReference>
<accession>A0A3R6AHH3</accession>